<sequence length="327" mass="38168">MVGINCVFAFLLNIPDTPNPRSRMAVVGNRPQDNYMLFHMTQGQEFPVLKTKEIFMMPYRKSRKNTLLTSYCSFTLGLFRIFQSFGEQLSRVKKIEDLDFKRSSDGYELCKKTIWEWWETKKLTEKNKINPIGMDILVTQTICSPSQITRLGREDKLRLIGDYNCFAPYLTRHVPVINADLRLKLKDIVWGSQAFIGKGKGPVHALVWYQGNLHIFQRRERNAGWWYLVTKVGAENENGQVIYDFIIKNFEKVKNLHRNLQQQKLNSLRNVQECNSNLFSKMKLRICSKKRHSEYVFDSLSMTTINGELGCFYDPNRSNISLRGPDL</sequence>
<comment type="caution">
    <text evidence="1">The sequence shown here is derived from an EMBL/GenBank/DDBJ whole genome shotgun (WGS) entry which is preliminary data.</text>
</comment>
<evidence type="ECO:0000313" key="2">
    <source>
        <dbReference type="Proteomes" id="UP000683417"/>
    </source>
</evidence>
<dbReference type="AlphaFoldDB" id="A0A9W4DL80"/>
<proteinExistence type="predicted"/>
<reference evidence="1" key="1">
    <citation type="submission" date="2020-10" db="EMBL/GenBank/DDBJ databases">
        <authorList>
            <person name="Muller C M."/>
        </authorList>
    </citation>
    <scope>NUCLEOTIDE SEQUENCE</scope>
    <source>
        <strain evidence="1">THUN-12</strain>
    </source>
</reference>
<protein>
    <submittedName>
        <fullName evidence="1">BgTH12-02171</fullName>
    </submittedName>
</protein>
<name>A0A9W4DL80_BLUGR</name>
<organism evidence="1 2">
    <name type="scientific">Blumeria graminis f. sp. triticale</name>
    <dbReference type="NCBI Taxonomy" id="1689686"/>
    <lineage>
        <taxon>Eukaryota</taxon>
        <taxon>Fungi</taxon>
        <taxon>Dikarya</taxon>
        <taxon>Ascomycota</taxon>
        <taxon>Pezizomycotina</taxon>
        <taxon>Leotiomycetes</taxon>
        <taxon>Erysiphales</taxon>
        <taxon>Erysiphaceae</taxon>
        <taxon>Blumeria</taxon>
    </lineage>
</organism>
<gene>
    <name evidence="1" type="ORF">BGTH12_LOCUS3284</name>
</gene>
<dbReference type="Proteomes" id="UP000683417">
    <property type="component" value="Unassembled WGS sequence"/>
</dbReference>
<accession>A0A9W4DL80</accession>
<dbReference type="EMBL" id="CAJHIT010000005">
    <property type="protein sequence ID" value="CAD6501926.1"/>
    <property type="molecule type" value="Genomic_DNA"/>
</dbReference>
<evidence type="ECO:0000313" key="1">
    <source>
        <dbReference type="EMBL" id="CAD6501926.1"/>
    </source>
</evidence>